<dbReference type="InterPro" id="IPR023485">
    <property type="entry name" value="Ptyr_pPase"/>
</dbReference>
<feature type="domain" description="Phosphotyrosine protein phosphatase I" evidence="6">
    <location>
        <begin position="8"/>
        <end position="152"/>
    </location>
</feature>
<dbReference type="EC" id="3.1.3.48" evidence="2"/>
<dbReference type="PANTHER" id="PTHR11717:SF7">
    <property type="entry name" value="LOW MOLECULAR WEIGHT PHOSPHOTYROSINE PROTEIN PHOSPHATASE"/>
    <property type="match status" value="1"/>
</dbReference>
<proteinExistence type="inferred from homology"/>
<keyword evidence="3" id="KW-0378">Hydrolase</keyword>
<dbReference type="Proteomes" id="UP000249417">
    <property type="component" value="Unassembled WGS sequence"/>
</dbReference>
<dbReference type="InterPro" id="IPR036196">
    <property type="entry name" value="Ptyr_pPase_sf"/>
</dbReference>
<dbReference type="Gene3D" id="3.40.50.2300">
    <property type="match status" value="1"/>
</dbReference>
<dbReference type="GO" id="GO:0004725">
    <property type="term" value="F:protein tyrosine phosphatase activity"/>
    <property type="evidence" value="ECO:0007669"/>
    <property type="project" value="UniProtKB-EC"/>
</dbReference>
<evidence type="ECO:0000313" key="8">
    <source>
        <dbReference type="Proteomes" id="UP000249417"/>
    </source>
</evidence>
<organism evidence="7 8">
    <name type="scientific">Micavibrio aeruginosavorus</name>
    <dbReference type="NCBI Taxonomy" id="349221"/>
    <lineage>
        <taxon>Bacteria</taxon>
        <taxon>Pseudomonadati</taxon>
        <taxon>Bdellovibrionota</taxon>
        <taxon>Bdellovibrionia</taxon>
        <taxon>Bdellovibrionales</taxon>
        <taxon>Pseudobdellovibrionaceae</taxon>
        <taxon>Micavibrio</taxon>
    </lineage>
</organism>
<feature type="active site" description="Proton donor" evidence="5">
    <location>
        <position position="126"/>
    </location>
</feature>
<dbReference type="Pfam" id="PF01451">
    <property type="entry name" value="LMWPc"/>
    <property type="match status" value="1"/>
</dbReference>
<evidence type="ECO:0000313" key="7">
    <source>
        <dbReference type="EMBL" id="PZQ44627.1"/>
    </source>
</evidence>
<comment type="caution">
    <text evidence="7">The sequence shown here is derived from an EMBL/GenBank/DDBJ whole genome shotgun (WGS) entry which is preliminary data.</text>
</comment>
<comment type="similarity">
    <text evidence="1">Belongs to the low molecular weight phosphotyrosine protein phosphatase family.</text>
</comment>
<evidence type="ECO:0000256" key="4">
    <source>
        <dbReference type="ARBA" id="ARBA00022912"/>
    </source>
</evidence>
<reference evidence="7 8" key="1">
    <citation type="submission" date="2017-08" db="EMBL/GenBank/DDBJ databases">
        <title>Infants hospitalized years apart are colonized by the same room-sourced microbial strains.</title>
        <authorList>
            <person name="Brooks B."/>
            <person name="Olm M.R."/>
            <person name="Firek B.A."/>
            <person name="Baker R."/>
            <person name="Thomas B.C."/>
            <person name="Morowitz M.J."/>
            <person name="Banfield J.F."/>
        </authorList>
    </citation>
    <scope>NUCLEOTIDE SEQUENCE [LARGE SCALE GENOMIC DNA]</scope>
    <source>
        <strain evidence="7">S2_005_002_R2_29</strain>
    </source>
</reference>
<feature type="active site" description="Nucleophile" evidence="5">
    <location>
        <position position="14"/>
    </location>
</feature>
<name>A0A2W5PJ63_9BACT</name>
<evidence type="ECO:0000256" key="1">
    <source>
        <dbReference type="ARBA" id="ARBA00011063"/>
    </source>
</evidence>
<dbReference type="InterPro" id="IPR050438">
    <property type="entry name" value="LMW_PTPase"/>
</dbReference>
<dbReference type="InterPro" id="IPR017867">
    <property type="entry name" value="Tyr_phospatase_low_mol_wt"/>
</dbReference>
<evidence type="ECO:0000259" key="6">
    <source>
        <dbReference type="SMART" id="SM00226"/>
    </source>
</evidence>
<dbReference type="EMBL" id="QFQB01000084">
    <property type="protein sequence ID" value="PZQ44627.1"/>
    <property type="molecule type" value="Genomic_DNA"/>
</dbReference>
<evidence type="ECO:0000256" key="2">
    <source>
        <dbReference type="ARBA" id="ARBA00013064"/>
    </source>
</evidence>
<dbReference type="SUPFAM" id="SSF52788">
    <property type="entry name" value="Phosphotyrosine protein phosphatases I"/>
    <property type="match status" value="1"/>
</dbReference>
<evidence type="ECO:0000256" key="3">
    <source>
        <dbReference type="ARBA" id="ARBA00022801"/>
    </source>
</evidence>
<gene>
    <name evidence="7" type="ORF">DI551_09750</name>
</gene>
<evidence type="ECO:0000256" key="5">
    <source>
        <dbReference type="PIRSR" id="PIRSR617867-1"/>
    </source>
</evidence>
<dbReference type="PANTHER" id="PTHR11717">
    <property type="entry name" value="LOW MOLECULAR WEIGHT PROTEIN TYROSINE PHOSPHATASE"/>
    <property type="match status" value="1"/>
</dbReference>
<sequence>MAANQEKIGVLFVCTGNICRSPTAEAVFRHLLCESGLEDRFLIDSAGTHGYHIGDPPDPRSIVTALRRGVDMRNLRARQFETDDFGTFDYILAMDAGHHAFLDRLARGAGRGSLSMFLSALRDVPDPYYGGQKDFDLVYELVEEGAKTLLATIRTRHGL</sequence>
<dbReference type="SMART" id="SM00226">
    <property type="entry name" value="LMWPc"/>
    <property type="match status" value="1"/>
</dbReference>
<accession>A0A2W5PJ63</accession>
<dbReference type="PRINTS" id="PR00719">
    <property type="entry name" value="LMWPTPASE"/>
</dbReference>
<dbReference type="AlphaFoldDB" id="A0A2W5PJ63"/>
<dbReference type="CDD" id="cd16343">
    <property type="entry name" value="LMWPTP"/>
    <property type="match status" value="1"/>
</dbReference>
<keyword evidence="4" id="KW-0904">Protein phosphatase</keyword>
<protein>
    <recommendedName>
        <fullName evidence="2">protein-tyrosine-phosphatase</fullName>
        <ecNumber evidence="2">3.1.3.48</ecNumber>
    </recommendedName>
</protein>
<feature type="active site" evidence="5">
    <location>
        <position position="20"/>
    </location>
</feature>